<accession>A0A7W4Z6C7</accession>
<evidence type="ECO:0000313" key="2">
    <source>
        <dbReference type="EMBL" id="MBB3046805.1"/>
    </source>
</evidence>
<proteinExistence type="predicted"/>
<keyword evidence="3" id="KW-1185">Reference proteome</keyword>
<dbReference type="PANTHER" id="PTHR43841:SF1">
    <property type="entry name" value="3-HYDROXYACYL-THIOESTER DEHYDRATASE X"/>
    <property type="match status" value="1"/>
</dbReference>
<reference evidence="2 3" key="1">
    <citation type="submission" date="2020-08" db="EMBL/GenBank/DDBJ databases">
        <title>Genomic Encyclopedia of Type Strains, Phase III (KMG-III): the genomes of soil and plant-associated and newly described type strains.</title>
        <authorList>
            <person name="Whitman W."/>
        </authorList>
    </citation>
    <scope>NUCLEOTIDE SEQUENCE [LARGE SCALE GENOMIC DNA]</scope>
    <source>
        <strain evidence="2 3">CECT 8654</strain>
    </source>
</reference>
<protein>
    <recommendedName>
        <fullName evidence="1">MaoC-like domain-containing protein</fullName>
    </recommendedName>
</protein>
<comment type="caution">
    <text evidence="2">The sequence shown here is derived from an EMBL/GenBank/DDBJ whole genome shotgun (WGS) entry which is preliminary data.</text>
</comment>
<dbReference type="SUPFAM" id="SSF54637">
    <property type="entry name" value="Thioesterase/thiol ester dehydrase-isomerase"/>
    <property type="match status" value="2"/>
</dbReference>
<gene>
    <name evidence="2" type="ORF">FHR99_001041</name>
</gene>
<dbReference type="EMBL" id="JACHWY010000001">
    <property type="protein sequence ID" value="MBB3046805.1"/>
    <property type="molecule type" value="Genomic_DNA"/>
</dbReference>
<sequence>MSTELHFDRTPAMPSLLLRAAVARKSGDITAVPEISASLAKLTINPGKLRRYNEVCGFSANTDTLPATYPHIAAFSLHMEMLLHKAFPFSPMGIVHTRNRIEQRRALRADEPLSLHASISDSREVAAGLEVDIITEARSGDETVWTDLTTVLKRGKSNGGAGGRKRAPLQEFEHSEAWELDANLGRRYASVSGDYNPIHLFPASAKLLGFKRHIAHGMWSKARCLAALQPQLGSEAFAIDVDFKTPLFLPANVSLQYGESDGGIVFSLRNAQGNRPHLNGTLVRL</sequence>
<dbReference type="Gene3D" id="3.10.129.10">
    <property type="entry name" value="Hotdog Thioesterase"/>
    <property type="match status" value="1"/>
</dbReference>
<evidence type="ECO:0000259" key="1">
    <source>
        <dbReference type="Pfam" id="PF01575"/>
    </source>
</evidence>
<feature type="domain" description="MaoC-like" evidence="1">
    <location>
        <begin position="170"/>
        <end position="261"/>
    </location>
</feature>
<evidence type="ECO:0000313" key="3">
    <source>
        <dbReference type="Proteomes" id="UP000537130"/>
    </source>
</evidence>
<dbReference type="RefSeq" id="WP_183409472.1">
    <property type="nucleotide sequence ID" value="NZ_JACHWY010000001.1"/>
</dbReference>
<dbReference type="InterPro" id="IPR002539">
    <property type="entry name" value="MaoC-like_dom"/>
</dbReference>
<dbReference type="Proteomes" id="UP000537130">
    <property type="component" value="Unassembled WGS sequence"/>
</dbReference>
<dbReference type="AlphaFoldDB" id="A0A7W4Z6C7"/>
<dbReference type="InterPro" id="IPR029069">
    <property type="entry name" value="HotDog_dom_sf"/>
</dbReference>
<name>A0A7W4Z6C7_9GAMM</name>
<dbReference type="Pfam" id="PF01575">
    <property type="entry name" value="MaoC_dehydratas"/>
    <property type="match status" value="1"/>
</dbReference>
<dbReference type="PANTHER" id="PTHR43841">
    <property type="entry name" value="3-HYDROXYACYL-THIOESTER DEHYDRATASE HTDX-RELATED"/>
    <property type="match status" value="1"/>
</dbReference>
<organism evidence="2 3">
    <name type="scientific">Litorivivens lipolytica</name>
    <dbReference type="NCBI Taxonomy" id="1524264"/>
    <lineage>
        <taxon>Bacteria</taxon>
        <taxon>Pseudomonadati</taxon>
        <taxon>Pseudomonadota</taxon>
        <taxon>Gammaproteobacteria</taxon>
        <taxon>Litorivivens</taxon>
    </lineage>
</organism>